<comment type="subcellular location">
    <subcellularLocation>
        <location evidence="1">Membrane</location>
        <topology evidence="1">Multi-pass membrane protein</topology>
    </subcellularLocation>
</comment>
<gene>
    <name evidence="6" type="ORF">KK060_10290</name>
</gene>
<keyword evidence="3 5" id="KW-1133">Transmembrane helix</keyword>
<feature type="transmembrane region" description="Helical" evidence="5">
    <location>
        <begin position="183"/>
        <end position="206"/>
    </location>
</feature>
<proteinExistence type="predicted"/>
<protein>
    <submittedName>
        <fullName evidence="6">Bile acid:sodium symporter family protein</fullName>
    </submittedName>
</protein>
<keyword evidence="4 5" id="KW-0472">Membrane</keyword>
<organism evidence="6 7">
    <name type="scientific">Chryseosolibacter indicus</name>
    <dbReference type="NCBI Taxonomy" id="2782351"/>
    <lineage>
        <taxon>Bacteria</taxon>
        <taxon>Pseudomonadati</taxon>
        <taxon>Bacteroidota</taxon>
        <taxon>Cytophagia</taxon>
        <taxon>Cytophagales</taxon>
        <taxon>Chryseotaleaceae</taxon>
        <taxon>Chryseosolibacter</taxon>
    </lineage>
</organism>
<feature type="transmembrane region" description="Helical" evidence="5">
    <location>
        <begin position="218"/>
        <end position="238"/>
    </location>
</feature>
<dbReference type="EMBL" id="JAHESD010000018">
    <property type="protein sequence ID" value="MBT1703670.1"/>
    <property type="molecule type" value="Genomic_DNA"/>
</dbReference>
<feature type="transmembrane region" description="Helical" evidence="5">
    <location>
        <begin position="93"/>
        <end position="112"/>
    </location>
</feature>
<sequence>MQAHHAYAGWLLMLFFVSLALAFRGNEILKGYSYTIMIFAAVSLSMYYPQYFIQIGSFKFSTLIVPLLQLIMFGMGAALSWKDFEGVLHMPKGVLLGIVCQYSIMPFVGWGLTKLFSFPAEVAAGIILVGSCPSGLASNVMSYLARANLALSVTLTAIATLMAPIMTPFYMNLLAGQYVEVDFWAMVWDITKIIIIPVGAGLIFNHFLHGRFKALDKVMPLVSMISIALIIVVITSAGRDGLLTVGPLLILATFIHNTSGYVLGYWSGRLFRMAEKDCRTIAIEVGLQNGGLASGLALAMGKLATVGLAPAVFGPTMNITGSSLALWWRSRPPADEPSKTTVAPQAL</sequence>
<evidence type="ECO:0000313" key="7">
    <source>
        <dbReference type="Proteomes" id="UP000772618"/>
    </source>
</evidence>
<evidence type="ECO:0000313" key="6">
    <source>
        <dbReference type="EMBL" id="MBT1703670.1"/>
    </source>
</evidence>
<feature type="transmembrane region" description="Helical" evidence="5">
    <location>
        <begin position="6"/>
        <end position="24"/>
    </location>
</feature>
<feature type="transmembrane region" description="Helical" evidence="5">
    <location>
        <begin position="60"/>
        <end position="81"/>
    </location>
</feature>
<reference evidence="6 7" key="1">
    <citation type="submission" date="2021-05" db="EMBL/GenBank/DDBJ databases">
        <title>A Polyphasic approach of four new species of the genus Ohtaekwangia: Ohtaekwangia histidinii sp. nov., Ohtaekwangia cretensis sp. nov., Ohtaekwangia indiensis sp. nov., Ohtaekwangia reichenbachii sp. nov. from diverse environment.</title>
        <authorList>
            <person name="Octaviana S."/>
        </authorList>
    </citation>
    <scope>NUCLEOTIDE SEQUENCE [LARGE SCALE GENOMIC DNA]</scope>
    <source>
        <strain evidence="6 7">PWU20</strain>
    </source>
</reference>
<dbReference type="InterPro" id="IPR038770">
    <property type="entry name" value="Na+/solute_symporter_sf"/>
</dbReference>
<name>A0ABS5VS57_9BACT</name>
<dbReference type="Pfam" id="PF01758">
    <property type="entry name" value="SBF"/>
    <property type="match status" value="1"/>
</dbReference>
<dbReference type="Gene3D" id="1.20.1530.20">
    <property type="match status" value="1"/>
</dbReference>
<evidence type="ECO:0000256" key="3">
    <source>
        <dbReference type="ARBA" id="ARBA00022989"/>
    </source>
</evidence>
<evidence type="ECO:0000256" key="1">
    <source>
        <dbReference type="ARBA" id="ARBA00004141"/>
    </source>
</evidence>
<keyword evidence="2 5" id="KW-0812">Transmembrane</keyword>
<dbReference type="InterPro" id="IPR002657">
    <property type="entry name" value="BilAc:Na_symport/Acr3"/>
</dbReference>
<evidence type="ECO:0000256" key="4">
    <source>
        <dbReference type="ARBA" id="ARBA00023136"/>
    </source>
</evidence>
<accession>A0ABS5VS57</accession>
<feature type="transmembrane region" description="Helical" evidence="5">
    <location>
        <begin position="118"/>
        <end position="137"/>
    </location>
</feature>
<evidence type="ECO:0000256" key="2">
    <source>
        <dbReference type="ARBA" id="ARBA00022692"/>
    </source>
</evidence>
<evidence type="ECO:0000256" key="5">
    <source>
        <dbReference type="SAM" id="Phobius"/>
    </source>
</evidence>
<feature type="transmembrane region" description="Helical" evidence="5">
    <location>
        <begin position="149"/>
        <end position="171"/>
    </location>
</feature>
<feature type="transmembrane region" description="Helical" evidence="5">
    <location>
        <begin position="244"/>
        <end position="266"/>
    </location>
</feature>
<feature type="transmembrane region" description="Helical" evidence="5">
    <location>
        <begin position="31"/>
        <end position="48"/>
    </location>
</feature>
<dbReference type="Proteomes" id="UP000772618">
    <property type="component" value="Unassembled WGS sequence"/>
</dbReference>
<keyword evidence="7" id="KW-1185">Reference proteome</keyword>
<dbReference type="PANTHER" id="PTHR10361">
    <property type="entry name" value="SODIUM-BILE ACID COTRANSPORTER"/>
    <property type="match status" value="1"/>
</dbReference>
<dbReference type="InterPro" id="IPR004710">
    <property type="entry name" value="Bilac:Na_transpt"/>
</dbReference>
<comment type="caution">
    <text evidence="6">The sequence shown here is derived from an EMBL/GenBank/DDBJ whole genome shotgun (WGS) entry which is preliminary data.</text>
</comment>
<dbReference type="PANTHER" id="PTHR10361:SF28">
    <property type="entry name" value="P3 PROTEIN-RELATED"/>
    <property type="match status" value="1"/>
</dbReference>